<gene>
    <name evidence="2" type="ORF">BXZ70DRAFT_505788</name>
</gene>
<dbReference type="PANTHER" id="PTHR43441:SF5">
    <property type="entry name" value="FAMILY ACETYLTRANSFERASE, PUTATIVE-RELATED"/>
    <property type="match status" value="1"/>
</dbReference>
<comment type="caution">
    <text evidence="2">The sequence shown here is derived from an EMBL/GenBank/DDBJ whole genome shotgun (WGS) entry which is preliminary data.</text>
</comment>
<dbReference type="Proteomes" id="UP000813824">
    <property type="component" value="Unassembled WGS sequence"/>
</dbReference>
<proteinExistence type="predicted"/>
<protein>
    <submittedName>
        <fullName evidence="2">Acyl-CoA N-acyltransferase</fullName>
    </submittedName>
</protein>
<organism evidence="2 3">
    <name type="scientific">Cristinia sonorae</name>
    <dbReference type="NCBI Taxonomy" id="1940300"/>
    <lineage>
        <taxon>Eukaryota</taxon>
        <taxon>Fungi</taxon>
        <taxon>Dikarya</taxon>
        <taxon>Basidiomycota</taxon>
        <taxon>Agaricomycotina</taxon>
        <taxon>Agaricomycetes</taxon>
        <taxon>Agaricomycetidae</taxon>
        <taxon>Agaricales</taxon>
        <taxon>Pleurotineae</taxon>
        <taxon>Stephanosporaceae</taxon>
        <taxon>Cristinia</taxon>
    </lineage>
</organism>
<dbReference type="AlphaFoldDB" id="A0A8K0UUX3"/>
<dbReference type="Gene3D" id="3.40.630.30">
    <property type="match status" value="1"/>
</dbReference>
<dbReference type="GO" id="GO:1990189">
    <property type="term" value="F:protein N-terminal-serine acetyltransferase activity"/>
    <property type="evidence" value="ECO:0007669"/>
    <property type="project" value="TreeGrafter"/>
</dbReference>
<name>A0A8K0UUX3_9AGAR</name>
<sequence length="263" mass="29515">MAFTNLYTPPVQKISADEDPYGPDPYDLNYTFPINVESLETERVALTPFIPSIHAKAFWNAIAPCADELFRYYPFKYKSLDDILTFFELHIRRDPTRVMFAVIDKTTPDPIHPEFGGGSLAGVVGLFSTSASDLRSEIGHVLTFPAFQRTHVTGNAIGVLVKYCMDKPSASPPGLGLRRLQWYCHPDNAKSARLAEKMGMRREGVLRWNAVIEPDPALVAHGRLPAKDDRYPDKPGRGTLVLAVCWDEWEAAREKVQAIIDRP</sequence>
<evidence type="ECO:0000313" key="2">
    <source>
        <dbReference type="EMBL" id="KAH8105124.1"/>
    </source>
</evidence>
<dbReference type="InterPro" id="IPR016181">
    <property type="entry name" value="Acyl_CoA_acyltransferase"/>
</dbReference>
<dbReference type="OrthoDB" id="41238at2759"/>
<dbReference type="InterPro" id="IPR000182">
    <property type="entry name" value="GNAT_dom"/>
</dbReference>
<feature type="domain" description="N-acetyltransferase" evidence="1">
    <location>
        <begin position="73"/>
        <end position="225"/>
    </location>
</feature>
<accession>A0A8K0UUX3</accession>
<dbReference type="InterPro" id="IPR051908">
    <property type="entry name" value="Ribosomal_N-acetyltransferase"/>
</dbReference>
<evidence type="ECO:0000313" key="3">
    <source>
        <dbReference type="Proteomes" id="UP000813824"/>
    </source>
</evidence>
<dbReference type="SUPFAM" id="SSF55729">
    <property type="entry name" value="Acyl-CoA N-acyltransferases (Nat)"/>
    <property type="match status" value="1"/>
</dbReference>
<dbReference type="Pfam" id="PF13302">
    <property type="entry name" value="Acetyltransf_3"/>
    <property type="match status" value="1"/>
</dbReference>
<dbReference type="PROSITE" id="PS51186">
    <property type="entry name" value="GNAT"/>
    <property type="match status" value="1"/>
</dbReference>
<dbReference type="GO" id="GO:0008999">
    <property type="term" value="F:protein-N-terminal-alanine acetyltransferase activity"/>
    <property type="evidence" value="ECO:0007669"/>
    <property type="project" value="TreeGrafter"/>
</dbReference>
<dbReference type="PANTHER" id="PTHR43441">
    <property type="entry name" value="RIBOSOMAL-PROTEIN-SERINE ACETYLTRANSFERASE"/>
    <property type="match status" value="1"/>
</dbReference>
<reference evidence="2" key="1">
    <citation type="journal article" date="2021" name="New Phytol.">
        <title>Evolutionary innovations through gain and loss of genes in the ectomycorrhizal Boletales.</title>
        <authorList>
            <person name="Wu G."/>
            <person name="Miyauchi S."/>
            <person name="Morin E."/>
            <person name="Kuo A."/>
            <person name="Drula E."/>
            <person name="Varga T."/>
            <person name="Kohler A."/>
            <person name="Feng B."/>
            <person name="Cao Y."/>
            <person name="Lipzen A."/>
            <person name="Daum C."/>
            <person name="Hundley H."/>
            <person name="Pangilinan J."/>
            <person name="Johnson J."/>
            <person name="Barry K."/>
            <person name="LaButti K."/>
            <person name="Ng V."/>
            <person name="Ahrendt S."/>
            <person name="Min B."/>
            <person name="Choi I.G."/>
            <person name="Park H."/>
            <person name="Plett J.M."/>
            <person name="Magnuson J."/>
            <person name="Spatafora J.W."/>
            <person name="Nagy L.G."/>
            <person name="Henrissat B."/>
            <person name="Grigoriev I.V."/>
            <person name="Yang Z.L."/>
            <person name="Xu J."/>
            <person name="Martin F.M."/>
        </authorList>
    </citation>
    <scope>NUCLEOTIDE SEQUENCE</scope>
    <source>
        <strain evidence="2">KKN 215</strain>
    </source>
</reference>
<evidence type="ECO:0000259" key="1">
    <source>
        <dbReference type="PROSITE" id="PS51186"/>
    </source>
</evidence>
<keyword evidence="3" id="KW-1185">Reference proteome</keyword>
<dbReference type="EMBL" id="JAEVFJ010000004">
    <property type="protein sequence ID" value="KAH8105124.1"/>
    <property type="molecule type" value="Genomic_DNA"/>
</dbReference>